<name>A0A7J7IC67_CAMSI</name>
<dbReference type="SUPFAM" id="SSF48239">
    <property type="entry name" value="Terpenoid cyclases/Protein prenyltransferases"/>
    <property type="match status" value="1"/>
</dbReference>
<dbReference type="EMBL" id="JACBKZ010000001">
    <property type="protein sequence ID" value="KAF5962131.1"/>
    <property type="molecule type" value="Genomic_DNA"/>
</dbReference>
<dbReference type="AlphaFoldDB" id="A0A7J7IC67"/>
<dbReference type="PANTHER" id="PTHR11764">
    <property type="entry name" value="TERPENE CYCLASE/MUTASE FAMILY MEMBER"/>
    <property type="match status" value="1"/>
</dbReference>
<evidence type="ECO:0000259" key="3">
    <source>
        <dbReference type="Pfam" id="PF13243"/>
    </source>
</evidence>
<gene>
    <name evidence="4" type="ORF">HYC85_003340</name>
</gene>
<evidence type="ECO:0000256" key="2">
    <source>
        <dbReference type="SAM" id="Phobius"/>
    </source>
</evidence>
<keyword evidence="5" id="KW-1185">Reference proteome</keyword>
<keyword evidence="2" id="KW-1133">Transmembrane helix</keyword>
<dbReference type="Proteomes" id="UP000593564">
    <property type="component" value="Unassembled WGS sequence"/>
</dbReference>
<keyword evidence="1" id="KW-0677">Repeat</keyword>
<evidence type="ECO:0000256" key="1">
    <source>
        <dbReference type="ARBA" id="ARBA00022737"/>
    </source>
</evidence>
<keyword evidence="2" id="KW-0812">Transmembrane</keyword>
<accession>A0A7J7IC67</accession>
<organism evidence="4 5">
    <name type="scientific">Camellia sinensis</name>
    <name type="common">Tea plant</name>
    <name type="synonym">Thea sinensis</name>
    <dbReference type="NCBI Taxonomy" id="4442"/>
    <lineage>
        <taxon>Eukaryota</taxon>
        <taxon>Viridiplantae</taxon>
        <taxon>Streptophyta</taxon>
        <taxon>Embryophyta</taxon>
        <taxon>Tracheophyta</taxon>
        <taxon>Spermatophyta</taxon>
        <taxon>Magnoliopsida</taxon>
        <taxon>eudicotyledons</taxon>
        <taxon>Gunneridae</taxon>
        <taxon>Pentapetalae</taxon>
        <taxon>asterids</taxon>
        <taxon>Ericales</taxon>
        <taxon>Theaceae</taxon>
        <taxon>Camellia</taxon>
    </lineage>
</organism>
<dbReference type="Gene3D" id="1.50.10.20">
    <property type="match status" value="1"/>
</dbReference>
<dbReference type="PANTHER" id="PTHR11764:SF71">
    <property type="entry name" value="TERPENE CYCLASE_MUTASE FAMILY MEMBER"/>
    <property type="match status" value="1"/>
</dbReference>
<dbReference type="InterPro" id="IPR008930">
    <property type="entry name" value="Terpenoid_cyclase/PrenylTrfase"/>
</dbReference>
<evidence type="ECO:0000313" key="5">
    <source>
        <dbReference type="Proteomes" id="UP000593564"/>
    </source>
</evidence>
<keyword evidence="2" id="KW-0472">Membrane</keyword>
<sequence>MAIGVNVYNDMGRYGYWGICFIYGTFFALRGLASAGKTYNNSQAVHRGVKFLLSVQNEEGGWGESFESCPSMKYKLLEGNKTNIVQTSWAMLGLIYGGHGERDSTPLHRAAKLLINAKMDDGDFP</sequence>
<dbReference type="GO" id="GO:0016104">
    <property type="term" value="P:triterpenoid biosynthetic process"/>
    <property type="evidence" value="ECO:0007669"/>
    <property type="project" value="InterPro"/>
</dbReference>
<feature type="transmembrane region" description="Helical" evidence="2">
    <location>
        <begin position="14"/>
        <end position="33"/>
    </location>
</feature>
<protein>
    <recommendedName>
        <fullName evidence="3">Squalene cyclase C-terminal domain-containing protein</fullName>
    </recommendedName>
</protein>
<comment type="caution">
    <text evidence="4">The sequence shown here is derived from an EMBL/GenBank/DDBJ whole genome shotgun (WGS) entry which is preliminary data.</text>
</comment>
<dbReference type="GO" id="GO:0005811">
    <property type="term" value="C:lipid droplet"/>
    <property type="evidence" value="ECO:0007669"/>
    <property type="project" value="InterPro"/>
</dbReference>
<evidence type="ECO:0000313" key="4">
    <source>
        <dbReference type="EMBL" id="KAF5962131.1"/>
    </source>
</evidence>
<proteinExistence type="predicted"/>
<reference evidence="4 5" key="2">
    <citation type="submission" date="2020-07" db="EMBL/GenBank/DDBJ databases">
        <title>Genome assembly of wild tea tree DASZ reveals pedigree and selection history of tea varieties.</title>
        <authorList>
            <person name="Zhang W."/>
        </authorList>
    </citation>
    <scope>NUCLEOTIDE SEQUENCE [LARGE SCALE GENOMIC DNA]</scope>
    <source>
        <strain evidence="5">cv. G240</strain>
        <tissue evidence="4">Leaf</tissue>
    </source>
</reference>
<reference evidence="5" key="1">
    <citation type="journal article" date="2020" name="Nat. Commun.">
        <title>Genome assembly of wild tea tree DASZ reveals pedigree and selection history of tea varieties.</title>
        <authorList>
            <person name="Zhang W."/>
            <person name="Zhang Y."/>
            <person name="Qiu H."/>
            <person name="Guo Y."/>
            <person name="Wan H."/>
            <person name="Zhang X."/>
            <person name="Scossa F."/>
            <person name="Alseekh S."/>
            <person name="Zhang Q."/>
            <person name="Wang P."/>
            <person name="Xu L."/>
            <person name="Schmidt M.H."/>
            <person name="Jia X."/>
            <person name="Li D."/>
            <person name="Zhu A."/>
            <person name="Guo F."/>
            <person name="Chen W."/>
            <person name="Ni D."/>
            <person name="Usadel B."/>
            <person name="Fernie A.R."/>
            <person name="Wen W."/>
        </authorList>
    </citation>
    <scope>NUCLEOTIDE SEQUENCE [LARGE SCALE GENOMIC DNA]</scope>
    <source>
        <strain evidence="5">cv. G240</strain>
    </source>
</reference>
<dbReference type="Pfam" id="PF13243">
    <property type="entry name" value="SQHop_cyclase_C"/>
    <property type="match status" value="1"/>
</dbReference>
<dbReference type="GO" id="GO:0042300">
    <property type="term" value="F:beta-amyrin synthase activity"/>
    <property type="evidence" value="ECO:0007669"/>
    <property type="project" value="TreeGrafter"/>
</dbReference>
<dbReference type="InterPro" id="IPR032696">
    <property type="entry name" value="SQ_cyclase_C"/>
</dbReference>
<feature type="domain" description="Squalene cyclase C-terminal" evidence="3">
    <location>
        <begin position="13"/>
        <end position="123"/>
    </location>
</feature>
<dbReference type="InterPro" id="IPR018333">
    <property type="entry name" value="Squalene_cyclase"/>
</dbReference>